<feature type="transmembrane region" description="Helical" evidence="8">
    <location>
        <begin position="178"/>
        <end position="195"/>
    </location>
</feature>
<dbReference type="AlphaFoldDB" id="A0A380P2F5"/>
<dbReference type="InterPro" id="IPR013525">
    <property type="entry name" value="ABC2_TM"/>
</dbReference>
<gene>
    <name evidence="10" type="ORF">NCTC13645_01644</name>
</gene>
<keyword evidence="7 8" id="KW-0472">Membrane</keyword>
<evidence type="ECO:0000313" key="10">
    <source>
        <dbReference type="EMBL" id="SUP59389.1"/>
    </source>
</evidence>
<name>A0A380P2F5_WEIVI</name>
<accession>A0A380P2F5</accession>
<protein>
    <submittedName>
        <fullName evidence="10">ABC-2 type transporter</fullName>
    </submittedName>
</protein>
<evidence type="ECO:0000256" key="1">
    <source>
        <dbReference type="ARBA" id="ARBA00004651"/>
    </source>
</evidence>
<evidence type="ECO:0000256" key="8">
    <source>
        <dbReference type="SAM" id="Phobius"/>
    </source>
</evidence>
<dbReference type="GO" id="GO:0005886">
    <property type="term" value="C:plasma membrane"/>
    <property type="evidence" value="ECO:0007669"/>
    <property type="project" value="UniProtKB-SubCell"/>
</dbReference>
<evidence type="ECO:0000259" key="9">
    <source>
        <dbReference type="Pfam" id="PF01061"/>
    </source>
</evidence>
<reference evidence="10 11" key="1">
    <citation type="submission" date="2018-06" db="EMBL/GenBank/DDBJ databases">
        <authorList>
            <consortium name="Pathogen Informatics"/>
            <person name="Doyle S."/>
        </authorList>
    </citation>
    <scope>NUCLEOTIDE SEQUENCE [LARGE SCALE GENOMIC DNA]</scope>
    <source>
        <strain evidence="10 11">NCTC13645</strain>
    </source>
</reference>
<dbReference type="EMBL" id="UHIV01000004">
    <property type="protein sequence ID" value="SUP59389.1"/>
    <property type="molecule type" value="Genomic_DNA"/>
</dbReference>
<sequence>MRDLMQVLQEVWHNFPIANRLARFNVRSRWADNYLGSVWDYLEPLMYIGTYFVVFGMGLYNGNVAGVPYILWLLTGIVPWYFIQGAFNKGLTSVSSQLNLLTKTNYPMSIAPLMPLLEEIRRYFVLTIFMVMVLIAFGYHPSIYWIQILYAIPCMLICMFAIDLLNSTLTIVVPDYKTFANSLFRLIFFFSGIVINIDAKNLPVAVVSVIKMMPFYYIIQMFRDTFLYHRWFWQQPSNTLFFWLVVTLILIGGAHLHVRFRNRFTDLM</sequence>
<evidence type="ECO:0000256" key="7">
    <source>
        <dbReference type="ARBA" id="ARBA00023136"/>
    </source>
</evidence>
<proteinExistence type="inferred from homology"/>
<dbReference type="STRING" id="1629.IV50_GL000379"/>
<feature type="domain" description="ABC-2 type transporter transmembrane" evidence="9">
    <location>
        <begin position="22"/>
        <end position="226"/>
    </location>
</feature>
<dbReference type="Pfam" id="PF01061">
    <property type="entry name" value="ABC2_membrane"/>
    <property type="match status" value="1"/>
</dbReference>
<evidence type="ECO:0000256" key="4">
    <source>
        <dbReference type="ARBA" id="ARBA00022475"/>
    </source>
</evidence>
<feature type="transmembrane region" description="Helical" evidence="8">
    <location>
        <begin position="123"/>
        <end position="139"/>
    </location>
</feature>
<dbReference type="GO" id="GO:0140359">
    <property type="term" value="F:ABC-type transporter activity"/>
    <property type="evidence" value="ECO:0007669"/>
    <property type="project" value="InterPro"/>
</dbReference>
<dbReference type="Proteomes" id="UP000254621">
    <property type="component" value="Unassembled WGS sequence"/>
</dbReference>
<dbReference type="PANTHER" id="PTHR30413:SF10">
    <property type="entry name" value="CAPSULE POLYSACCHARIDE EXPORT INNER-MEMBRANE PROTEIN CTRC"/>
    <property type="match status" value="1"/>
</dbReference>
<dbReference type="PANTHER" id="PTHR30413">
    <property type="entry name" value="INNER MEMBRANE TRANSPORT PERMEASE"/>
    <property type="match status" value="1"/>
</dbReference>
<dbReference type="OrthoDB" id="9794365at2"/>
<feature type="transmembrane region" description="Helical" evidence="8">
    <location>
        <begin position="201"/>
        <end position="219"/>
    </location>
</feature>
<feature type="transmembrane region" description="Helical" evidence="8">
    <location>
        <begin position="145"/>
        <end position="166"/>
    </location>
</feature>
<feature type="transmembrane region" description="Helical" evidence="8">
    <location>
        <begin position="38"/>
        <end position="60"/>
    </location>
</feature>
<comment type="subcellular location">
    <subcellularLocation>
        <location evidence="1">Cell membrane</location>
        <topology evidence="1">Multi-pass membrane protein</topology>
    </subcellularLocation>
</comment>
<feature type="transmembrane region" description="Helical" evidence="8">
    <location>
        <begin position="240"/>
        <end position="258"/>
    </location>
</feature>
<evidence type="ECO:0000256" key="3">
    <source>
        <dbReference type="ARBA" id="ARBA00022448"/>
    </source>
</evidence>
<dbReference type="GO" id="GO:0015920">
    <property type="term" value="P:lipopolysaccharide transport"/>
    <property type="evidence" value="ECO:0007669"/>
    <property type="project" value="TreeGrafter"/>
</dbReference>
<evidence type="ECO:0000313" key="11">
    <source>
        <dbReference type="Proteomes" id="UP000254621"/>
    </source>
</evidence>
<keyword evidence="3" id="KW-0813">Transport</keyword>
<evidence type="ECO:0000256" key="5">
    <source>
        <dbReference type="ARBA" id="ARBA00022692"/>
    </source>
</evidence>
<dbReference type="RefSeq" id="WP_084736677.1">
    <property type="nucleotide sequence ID" value="NZ_JAIFOK010000001.1"/>
</dbReference>
<keyword evidence="4" id="KW-1003">Cell membrane</keyword>
<keyword evidence="6 8" id="KW-1133">Transmembrane helix</keyword>
<evidence type="ECO:0000256" key="2">
    <source>
        <dbReference type="ARBA" id="ARBA00007783"/>
    </source>
</evidence>
<evidence type="ECO:0000256" key="6">
    <source>
        <dbReference type="ARBA" id="ARBA00022989"/>
    </source>
</evidence>
<comment type="similarity">
    <text evidence="2">Belongs to the ABC-2 integral membrane protein family.</text>
</comment>
<organism evidence="10 11">
    <name type="scientific">Weissella viridescens</name>
    <name type="common">Lactobacillus viridescens</name>
    <dbReference type="NCBI Taxonomy" id="1629"/>
    <lineage>
        <taxon>Bacteria</taxon>
        <taxon>Bacillati</taxon>
        <taxon>Bacillota</taxon>
        <taxon>Bacilli</taxon>
        <taxon>Lactobacillales</taxon>
        <taxon>Lactobacillaceae</taxon>
        <taxon>Weissella</taxon>
    </lineage>
</organism>
<feature type="transmembrane region" description="Helical" evidence="8">
    <location>
        <begin position="66"/>
        <end position="83"/>
    </location>
</feature>
<keyword evidence="5 8" id="KW-0812">Transmembrane</keyword>